<feature type="compositionally biased region" description="Basic and acidic residues" evidence="1">
    <location>
        <begin position="33"/>
        <end position="42"/>
    </location>
</feature>
<feature type="region of interest" description="Disordered" evidence="1">
    <location>
        <begin position="1"/>
        <end position="78"/>
    </location>
</feature>
<reference evidence="3" key="1">
    <citation type="submission" date="2019-07" db="EMBL/GenBank/DDBJ databases">
        <title>De Novo Assembly of kiwifruit Actinidia rufa.</title>
        <authorList>
            <person name="Sugita-Konishi S."/>
            <person name="Sato K."/>
            <person name="Mori E."/>
            <person name="Abe Y."/>
            <person name="Kisaki G."/>
            <person name="Hamano K."/>
            <person name="Suezawa K."/>
            <person name="Otani M."/>
            <person name="Fukuda T."/>
            <person name="Manabe T."/>
            <person name="Gomi K."/>
            <person name="Tabuchi M."/>
            <person name="Akimitsu K."/>
            <person name="Kataoka I."/>
        </authorList>
    </citation>
    <scope>NUCLEOTIDE SEQUENCE [LARGE SCALE GENOMIC DNA]</scope>
    <source>
        <strain evidence="3">cv. Fuchu</strain>
    </source>
</reference>
<sequence length="303" mass="35340">MKDTEGDEQEDDWADQTMHWTQASKRTTVANKQYERVPESHKKESRKGQKRLKKEVTEVKREVKERDTGRMTAEAKSRGRTLSALLRPGGTNCPGTKHKNQASKATTAMMAWMRHARDLYRWLTTRFEQRTVRFRMADGRSVKVTREKMLQEKKTEGLYRLEGVSRQEELLSDIGPVVLARRMDEESNRAQRYAKQAQGYQKDVLEGSGVVQECKRCFGIRVEVWPDTRRCNQCRMSMKKLRGERQSRYEEKRRKEERDALTALSEKAAAAARSRRWRLSMVKNGGTNELSHELIFSALRPIN</sequence>
<organism evidence="2 3">
    <name type="scientific">Actinidia rufa</name>
    <dbReference type="NCBI Taxonomy" id="165716"/>
    <lineage>
        <taxon>Eukaryota</taxon>
        <taxon>Viridiplantae</taxon>
        <taxon>Streptophyta</taxon>
        <taxon>Embryophyta</taxon>
        <taxon>Tracheophyta</taxon>
        <taxon>Spermatophyta</taxon>
        <taxon>Magnoliopsida</taxon>
        <taxon>eudicotyledons</taxon>
        <taxon>Gunneridae</taxon>
        <taxon>Pentapetalae</taxon>
        <taxon>asterids</taxon>
        <taxon>Ericales</taxon>
        <taxon>Actinidiaceae</taxon>
        <taxon>Actinidia</taxon>
    </lineage>
</organism>
<evidence type="ECO:0000256" key="1">
    <source>
        <dbReference type="SAM" id="MobiDB-lite"/>
    </source>
</evidence>
<evidence type="ECO:0000313" key="2">
    <source>
        <dbReference type="EMBL" id="GFS38060.1"/>
    </source>
</evidence>
<evidence type="ECO:0000313" key="3">
    <source>
        <dbReference type="Proteomes" id="UP000585474"/>
    </source>
</evidence>
<accession>A0A7J0DMH2</accession>
<protein>
    <submittedName>
        <fullName evidence="2">Uncharacterized protein</fullName>
    </submittedName>
</protein>
<dbReference type="AlphaFoldDB" id="A0A7J0DMH2"/>
<feature type="region of interest" description="Disordered" evidence="1">
    <location>
        <begin position="243"/>
        <end position="262"/>
    </location>
</feature>
<gene>
    <name evidence="2" type="ORF">Acr_00g0055380</name>
</gene>
<dbReference type="EMBL" id="BJWL01000300">
    <property type="protein sequence ID" value="GFS38060.1"/>
    <property type="molecule type" value="Genomic_DNA"/>
</dbReference>
<feature type="compositionally biased region" description="Basic and acidic residues" evidence="1">
    <location>
        <begin position="54"/>
        <end position="77"/>
    </location>
</feature>
<proteinExistence type="predicted"/>
<feature type="compositionally biased region" description="Basic and acidic residues" evidence="1">
    <location>
        <begin position="243"/>
        <end position="260"/>
    </location>
</feature>
<feature type="compositionally biased region" description="Acidic residues" evidence="1">
    <location>
        <begin position="1"/>
        <end position="14"/>
    </location>
</feature>
<keyword evidence="3" id="KW-1185">Reference proteome</keyword>
<feature type="compositionally biased region" description="Polar residues" evidence="1">
    <location>
        <begin position="18"/>
        <end position="31"/>
    </location>
</feature>
<name>A0A7J0DMH2_9ERIC</name>
<dbReference type="Proteomes" id="UP000585474">
    <property type="component" value="Unassembled WGS sequence"/>
</dbReference>
<feature type="compositionally biased region" description="Basic residues" evidence="1">
    <location>
        <begin position="43"/>
        <end position="53"/>
    </location>
</feature>
<comment type="caution">
    <text evidence="2">The sequence shown here is derived from an EMBL/GenBank/DDBJ whole genome shotgun (WGS) entry which is preliminary data.</text>
</comment>